<dbReference type="InterPro" id="IPR009216">
    <property type="entry name" value="Virulence_factor_SrfB"/>
</dbReference>
<accession>A0A7W4NM08</accession>
<evidence type="ECO:0000313" key="2">
    <source>
        <dbReference type="Proteomes" id="UP000550787"/>
    </source>
</evidence>
<comment type="caution">
    <text evidence="1">The sequence shown here is derived from an EMBL/GenBank/DDBJ whole genome shotgun (WGS) entry which is preliminary data.</text>
</comment>
<protein>
    <recommendedName>
        <fullName evidence="3">Virulence factor SrfB</fullName>
    </recommendedName>
</protein>
<dbReference type="AlphaFoldDB" id="A0A7W4NM08"/>
<dbReference type="Pfam" id="PF07520">
    <property type="entry name" value="SrfB"/>
    <property type="match status" value="1"/>
</dbReference>
<dbReference type="SUPFAM" id="SSF53067">
    <property type="entry name" value="Actin-like ATPase domain"/>
    <property type="match status" value="1"/>
</dbReference>
<evidence type="ECO:0000313" key="1">
    <source>
        <dbReference type="EMBL" id="MBB2157723.1"/>
    </source>
</evidence>
<reference evidence="1 2" key="1">
    <citation type="submission" date="2020-04" db="EMBL/GenBank/DDBJ databases">
        <title>Description of novel Gluconacetobacter.</title>
        <authorList>
            <person name="Sombolestani A."/>
        </authorList>
    </citation>
    <scope>NUCLEOTIDE SEQUENCE [LARGE SCALE GENOMIC DNA]</scope>
    <source>
        <strain evidence="1 2">LMG 7603</strain>
    </source>
</reference>
<proteinExistence type="predicted"/>
<gene>
    <name evidence="1" type="ORF">HLH33_15650</name>
</gene>
<sequence length="996" mass="111319">MPGLISLIPDSLIQFETITLDAAECGRIRANFWEESTGINGDGAPEFILRALEEDPESRNMVFHADGRQRVAPDDAGYVIRRKDIFEVFENEWVPLPYLARIGSTDNEGFRPGPANWVRGRLRRTETREGEEAILLNIAFDTTVAPHFDGRYLAPTPDDEARGQKFAFVADLESISWLIDSSWLKDWLEELQREAALAVPGRKRPAPEEEEKQPVLKHLATYLAFLRMVAQAGAPPIAQILTVTNEPPVAVDLVLDLGNFRSCGILIEEHPGTRQREADSYVLELRDLAQPELAYGDPFSSRIEFGRATFGRDSHSRRSGRPHAFVWQSPVRTGPEAERMMGARIGNEGLSGLSAPKRYLWDTRPSDQGWRFNNGLNRDGQPSDPAVNGPFRRAIQETLGAQRRFRVSLDDVKAAQPVGPSVLSRSLLFMLMLSELIMQAIMYMNSPGFRSKRRDSARPRLLRSVMLTMPPGMPVAEQRIFRARAEAAIAFVWSVTGRTGKPPTLRAELDEATATQIVWLHNEVTERLGGHVEALFDLYGDGRVGEDGRPAVRVASIDIGGGTTDLMITTYTHIGGDALSPHQDFRESFKIAGDDLLERVILTVVLPPLEKALTDAGIAEAHQLLVRLLERDYGNQDERDRHRRRLFVSTVLEPTALRALSLYEQVDDLTQGGIGRFALGDDTVARRDDDHRKRCAAFLREQVDTHMRGLNIGDGPPDFDLFGVVVEVEVETIEKAIRATLDTVLGSLTELVWAYGCDVLLLSGRPSKLRRVRNLVTGAMPVAPHRIVAMHDYTVGRHYPFTDSAGRISDPKTTVVVGAALCIKAEGKLQNFVLRTGKLVMRSTARFLGRMERTGMIRKADILLENVDLDDRPSDEDIRFPLGDFEGMTMIGFRQLPLERWTTTPLYCAEFAAGTREETQRLAMPLTIEFERKPDIEDAEEKGDFSGREDFSVSEITDADGQPVRRSLIILRLQTTLNPEGYWRDTGCLTLGATLP</sequence>
<dbReference type="Proteomes" id="UP000550787">
    <property type="component" value="Unassembled WGS sequence"/>
</dbReference>
<evidence type="ECO:0008006" key="3">
    <source>
        <dbReference type="Google" id="ProtNLM"/>
    </source>
</evidence>
<dbReference type="InterPro" id="IPR043129">
    <property type="entry name" value="ATPase_NBD"/>
</dbReference>
<organism evidence="1 2">
    <name type="scientific">Gluconacetobacter diazotrophicus</name>
    <name type="common">Acetobacter diazotrophicus</name>
    <dbReference type="NCBI Taxonomy" id="33996"/>
    <lineage>
        <taxon>Bacteria</taxon>
        <taxon>Pseudomonadati</taxon>
        <taxon>Pseudomonadota</taxon>
        <taxon>Alphaproteobacteria</taxon>
        <taxon>Acetobacterales</taxon>
        <taxon>Acetobacteraceae</taxon>
        <taxon>Gluconacetobacter</taxon>
    </lineage>
</organism>
<name>A0A7W4NM08_GLUDI</name>
<dbReference type="EMBL" id="JABEQG010000040">
    <property type="protein sequence ID" value="MBB2157723.1"/>
    <property type="molecule type" value="Genomic_DNA"/>
</dbReference>